<feature type="domain" description="Response regulatory" evidence="11">
    <location>
        <begin position="2065"/>
        <end position="2184"/>
    </location>
</feature>
<dbReference type="InterPro" id="IPR036097">
    <property type="entry name" value="HisK_dim/P_sf"/>
</dbReference>
<accession>A0A5D6W8T2</accession>
<comment type="similarity">
    <text evidence="2">In the N-terminal section; belongs to the phytochrome family.</text>
</comment>
<evidence type="ECO:0000256" key="1">
    <source>
        <dbReference type="ARBA" id="ARBA00000085"/>
    </source>
</evidence>
<dbReference type="CDD" id="cd17546">
    <property type="entry name" value="REC_hyHK_CKI1_RcsC-like"/>
    <property type="match status" value="1"/>
</dbReference>
<sequence>MSKKDQLKNRPYILTPEKRAALEMLDIPLAIYQFLNGKIHVLLVSDGLLALQEPGYTREQLVCQFENDMYKNVHPDDTVHVAVAAMDFARTHGSIYDALYRERLYGKEEYRILHARGTHRYLADGTEYAVVFYDDVTEAIDESHSHEKLYIHTLEELINSNGEAFAIVGAEGHELFMCNREMRVLWPPVRFFDSGITFEEYFYPAGDTSVIELEALADGPETIVPVAGGETEILLQVIRTIWKGQPAYLLRAALRDEKFYDELTNLPNGNYFRLRGHVAAKRIMREGAQPAVIDIRVQRMPSRMSRYDFSDDDLMNRIAGQIRRQFPEELVCRFARERFVVLSAADRVEQAFAEVKRQVMEQEKGEVLRLYAGICLGGEDEKAFLRACDRAKLAADFLRLSQDKDCVHYTAEMEQQVELHDYVAAHIDDAVRQEYIQVYYQPIVRTMTRTLCSFEALARWQDPQRGMLSPGIFIPTLENTRQIHKLDCYMIRQICKDLRKCLDIGRPVVPVSVNLSRLDFLLCDIFAVVEEAVTAQNLSRSLLHIEVTESLLVGEEKVRQQIARFKAAGYAVWMDDFGNGYSSLNTLKDCDFDVLKLDMRFVSQLNDRSQEIIRYTVAMAKRIGIMTLAEGVETEEQLRVLAEMGCEMVQGYFFGHPQALFSAFEQIRQQGMEIEQVDDAALFREISRTDFLIDDGMAVVEFWRSRLHYLGANPCYMELLRLFGFDGLQEAETRVNAGAMNWINQLYELCQDARKQGQIVLHNFLLKGNLCLLKIEYIGERSGHQYYRFTTHNATNNFTSLELSKFHPSSQYLIEMFQDIVLIDVGQDSFEKVYSQKHWGGFEGALSLQEVIGLFAQHVIHPEDRKRFVSLMQDDWLALMEKQEQRCLREFFRINLPGGACRWVALNIIATESNKRFLFCIQELPQERLADYFNYVYAQYETAAHHEVDELTGLLNRTGIDRYVYEYLEQYPDKTGVLLVADIDNLQFINDRYGYVVGDEAIRCVASDVKYLFGHDSIIGRNASDEFLVFIKDTDWAQVEERVQRCAVRPHTFTFEGSEIAITLSIGAAVYPVHGMNLPVLGRKADAALYQAKLQGKNTYQLFDATVNSRLRTTQGLDDIEIMDGLPGAVMVYRATGQGEILYGNQALVDLAECEDMDDLLRFVQGSFRNLIMPEDRDAVEKSIWNQIMHQEGKRIDFVTFRIVTKKGNIRYVHDIGRLVRSPEHGEVFYDFLYDDAKQRRLMDYQTLPYDAGIAATLSQEFLTVYSLRLPEETFEILKLHDRHRVKFDRLLLDRPYREIVDGFINMSVCERDRKAVRQALSTRYMFEQLSKAPYYSQIYLNDEQVYYEIKIARESSAGDSMQVLIGFAECDEHSRREMYDRQIIQAIAQEYGLILELQLREDKVARCLQRAESMGAACYQKLIDCKSYSAGLVDFCREAVQENYREEMLARLSVSALGQELCQQCSTSGRFENSAGRFYAWKAVRIDEAESSVNHVLLALADQDEAIRREYTNALEKRQNSDMIAGLAEEYAAVYLLDLLTGDMIPFRQESKKLEAVFPIQKGYSRAMQSFVSQRVYEPERLRVLTDSSLEKVQAELGKNNTYSVIFSVWHDKMLYFRELKFVRMNPNGEPKQVVLGFLDRDDEIRLRYVNDQLVKEYSAIYVCELESGRIRGFLPFSYVKRQHESRDYHTVIGSLAKLVAPAYKPLWEQLSNPQYVQKLLAADNRREYIYEMPGKENTWRRAILQVTDRQLDGRVSRIIMSFMAIDFKQAEQLALDRKVKQQKKKLEVQHDQLALALQQANAASKAKTDFLSNMSHDIRTPMNAIIGFTELAEVHKNNSRLVQEYLQKISMASHHLLSLINDVLDMSRIESGKVTLEEKPVNLQELVGGIRDILQNDMKQKGLDFFLDVEGVKDTVVICDKLRINQILLNCLSNAMKFTASGGSIGLRVVQMDNAPVGYGNFSFEVWDTGIGMSEEYVRHIFEPFTRERTSTVSKIQGTGLGMAIVKNIVDMMNGSISVYSEQGCGTTFHIEIALRLAKTAAVQQTEKRKAMLPEAGHFAGRTILVVEDNEINLEIILALLGDYGAELVPAENGALAVERYAEDPKRFDLILMDIQMPVMDGLEATREIRKLEDGRRHVPILAMTANAFAEDRRVAMDSGMDDYITKPVDVPSLLLKLQEYLG</sequence>
<dbReference type="PROSITE" id="PS50887">
    <property type="entry name" value="GGDEF"/>
    <property type="match status" value="1"/>
</dbReference>
<evidence type="ECO:0000259" key="13">
    <source>
        <dbReference type="PROSITE" id="PS50887"/>
    </source>
</evidence>
<dbReference type="SUPFAM" id="SSF55785">
    <property type="entry name" value="PYP-like sensor domain (PAS domain)"/>
    <property type="match status" value="1"/>
</dbReference>
<dbReference type="RefSeq" id="WP_149170322.1">
    <property type="nucleotide sequence ID" value="NZ_VTOY01000001.1"/>
</dbReference>
<dbReference type="SMART" id="SM00052">
    <property type="entry name" value="EAL"/>
    <property type="match status" value="1"/>
</dbReference>
<dbReference type="EC" id="2.7.13.3" evidence="3"/>
<dbReference type="SUPFAM" id="SSF55874">
    <property type="entry name" value="ATPase domain of HSP90 chaperone/DNA topoisomerase II/histidine kinase"/>
    <property type="match status" value="1"/>
</dbReference>
<organism evidence="14 15">
    <name type="scientific">Selenomonas ruminis</name>
    <dbReference type="NCBI Taxonomy" id="2593411"/>
    <lineage>
        <taxon>Bacteria</taxon>
        <taxon>Bacillati</taxon>
        <taxon>Bacillota</taxon>
        <taxon>Negativicutes</taxon>
        <taxon>Selenomonadales</taxon>
        <taxon>Selenomonadaceae</taxon>
        <taxon>Selenomonas</taxon>
    </lineage>
</organism>
<dbReference type="PRINTS" id="PR00344">
    <property type="entry name" value="BCTRLSENSOR"/>
</dbReference>
<evidence type="ECO:0000313" key="15">
    <source>
        <dbReference type="Proteomes" id="UP000323646"/>
    </source>
</evidence>
<dbReference type="Gene3D" id="3.30.565.10">
    <property type="entry name" value="Histidine kinase-like ATPase, C-terminal domain"/>
    <property type="match status" value="1"/>
</dbReference>
<evidence type="ECO:0000256" key="8">
    <source>
        <dbReference type="ARBA" id="ARBA00074306"/>
    </source>
</evidence>
<dbReference type="FunFam" id="3.30.565.10:FF:000010">
    <property type="entry name" value="Sensor histidine kinase RcsC"/>
    <property type="match status" value="1"/>
</dbReference>
<dbReference type="SMART" id="SM00387">
    <property type="entry name" value="HATPase_c"/>
    <property type="match status" value="1"/>
</dbReference>
<evidence type="ECO:0000256" key="7">
    <source>
        <dbReference type="ARBA" id="ARBA00023012"/>
    </source>
</evidence>
<dbReference type="Gene3D" id="1.10.287.130">
    <property type="match status" value="1"/>
</dbReference>
<dbReference type="GO" id="GO:0000155">
    <property type="term" value="F:phosphorelay sensor kinase activity"/>
    <property type="evidence" value="ECO:0007669"/>
    <property type="project" value="InterPro"/>
</dbReference>
<keyword evidence="5" id="KW-0808">Transferase</keyword>
<dbReference type="GO" id="GO:0009927">
    <property type="term" value="F:histidine phosphotransfer kinase activity"/>
    <property type="evidence" value="ECO:0007669"/>
    <property type="project" value="TreeGrafter"/>
</dbReference>
<dbReference type="Proteomes" id="UP000323646">
    <property type="component" value="Unassembled WGS sequence"/>
</dbReference>
<keyword evidence="6" id="KW-0418">Kinase</keyword>
<dbReference type="SMART" id="SM00448">
    <property type="entry name" value="REC"/>
    <property type="match status" value="1"/>
</dbReference>
<dbReference type="Pfam" id="PF08447">
    <property type="entry name" value="PAS_3"/>
    <property type="match status" value="1"/>
</dbReference>
<dbReference type="InterPro" id="IPR011006">
    <property type="entry name" value="CheY-like_superfamily"/>
</dbReference>
<protein>
    <recommendedName>
        <fullName evidence="8">Circadian input-output histidine kinase CikA</fullName>
        <ecNumber evidence="3">2.7.13.3</ecNumber>
    </recommendedName>
</protein>
<dbReference type="InterPro" id="IPR001789">
    <property type="entry name" value="Sig_transdc_resp-reg_receiver"/>
</dbReference>
<evidence type="ECO:0000256" key="6">
    <source>
        <dbReference type="ARBA" id="ARBA00022777"/>
    </source>
</evidence>
<comment type="caution">
    <text evidence="14">The sequence shown here is derived from an EMBL/GenBank/DDBJ whole genome shotgun (WGS) entry which is preliminary data.</text>
</comment>
<dbReference type="PANTHER" id="PTHR43047:SF72">
    <property type="entry name" value="OSMOSENSING HISTIDINE PROTEIN KINASE SLN1"/>
    <property type="match status" value="1"/>
</dbReference>
<evidence type="ECO:0000313" key="14">
    <source>
        <dbReference type="EMBL" id="TYZ24693.1"/>
    </source>
</evidence>
<dbReference type="PROSITE" id="PS50883">
    <property type="entry name" value="EAL"/>
    <property type="match status" value="1"/>
</dbReference>
<dbReference type="Pfam" id="PF00563">
    <property type="entry name" value="EAL"/>
    <property type="match status" value="1"/>
</dbReference>
<dbReference type="InterPro" id="IPR043128">
    <property type="entry name" value="Rev_trsase/Diguanyl_cyclase"/>
</dbReference>
<comment type="catalytic activity">
    <reaction evidence="1">
        <text>ATP + protein L-histidine = ADP + protein N-phospho-L-histidine.</text>
        <dbReference type="EC" id="2.7.13.3"/>
    </reaction>
</comment>
<keyword evidence="7" id="KW-0902">Two-component regulatory system</keyword>
<dbReference type="InterPro" id="IPR029787">
    <property type="entry name" value="Nucleotide_cyclase"/>
</dbReference>
<dbReference type="InterPro" id="IPR005467">
    <property type="entry name" value="His_kinase_dom"/>
</dbReference>
<dbReference type="Pfam" id="PF00072">
    <property type="entry name" value="Response_reg"/>
    <property type="match status" value="1"/>
</dbReference>
<keyword evidence="4 9" id="KW-0597">Phosphoprotein</keyword>
<feature type="domain" description="EAL" evidence="12">
    <location>
        <begin position="420"/>
        <end position="671"/>
    </location>
</feature>
<dbReference type="PANTHER" id="PTHR43047">
    <property type="entry name" value="TWO-COMPONENT HISTIDINE PROTEIN KINASE"/>
    <property type="match status" value="1"/>
</dbReference>
<dbReference type="GO" id="GO:0005886">
    <property type="term" value="C:plasma membrane"/>
    <property type="evidence" value="ECO:0007669"/>
    <property type="project" value="TreeGrafter"/>
</dbReference>
<dbReference type="InterPro" id="IPR001633">
    <property type="entry name" value="EAL_dom"/>
</dbReference>
<dbReference type="Pfam" id="PF00512">
    <property type="entry name" value="HisKA"/>
    <property type="match status" value="1"/>
</dbReference>
<evidence type="ECO:0000256" key="2">
    <source>
        <dbReference type="ARBA" id="ARBA00006402"/>
    </source>
</evidence>
<dbReference type="CDD" id="cd01949">
    <property type="entry name" value="GGDEF"/>
    <property type="match status" value="1"/>
</dbReference>
<dbReference type="Gene3D" id="3.40.50.2300">
    <property type="match status" value="1"/>
</dbReference>
<dbReference type="OrthoDB" id="9805474at2"/>
<name>A0A5D6W8T2_9FIRM</name>
<dbReference type="SMART" id="SM00388">
    <property type="entry name" value="HisKA"/>
    <property type="match status" value="1"/>
</dbReference>
<dbReference type="CDD" id="cd01948">
    <property type="entry name" value="EAL"/>
    <property type="match status" value="1"/>
</dbReference>
<dbReference type="InterPro" id="IPR013655">
    <property type="entry name" value="PAS_fold_3"/>
</dbReference>
<dbReference type="InterPro" id="IPR035965">
    <property type="entry name" value="PAS-like_dom_sf"/>
</dbReference>
<dbReference type="SUPFAM" id="SSF141868">
    <property type="entry name" value="EAL domain-like"/>
    <property type="match status" value="1"/>
</dbReference>
<dbReference type="SUPFAM" id="SSF52172">
    <property type="entry name" value="CheY-like"/>
    <property type="match status" value="1"/>
</dbReference>
<dbReference type="InterPro" id="IPR000160">
    <property type="entry name" value="GGDEF_dom"/>
</dbReference>
<dbReference type="Pfam" id="PF00990">
    <property type="entry name" value="GGDEF"/>
    <property type="match status" value="1"/>
</dbReference>
<feature type="domain" description="Histidine kinase" evidence="10">
    <location>
        <begin position="1815"/>
        <end position="2039"/>
    </location>
</feature>
<feature type="modified residue" description="4-aspartylphosphate" evidence="9">
    <location>
        <position position="2116"/>
    </location>
</feature>
<feature type="domain" description="GGDEF" evidence="13">
    <location>
        <begin position="974"/>
        <end position="1105"/>
    </location>
</feature>
<dbReference type="InterPro" id="IPR004358">
    <property type="entry name" value="Sig_transdc_His_kin-like_C"/>
</dbReference>
<evidence type="ECO:0000256" key="9">
    <source>
        <dbReference type="PROSITE-ProRule" id="PRU00169"/>
    </source>
</evidence>
<evidence type="ECO:0000259" key="10">
    <source>
        <dbReference type="PROSITE" id="PS50109"/>
    </source>
</evidence>
<dbReference type="Gene3D" id="3.20.20.450">
    <property type="entry name" value="EAL domain"/>
    <property type="match status" value="1"/>
</dbReference>
<evidence type="ECO:0000259" key="12">
    <source>
        <dbReference type="PROSITE" id="PS50883"/>
    </source>
</evidence>
<keyword evidence="15" id="KW-1185">Reference proteome</keyword>
<dbReference type="PROSITE" id="PS50110">
    <property type="entry name" value="RESPONSE_REGULATORY"/>
    <property type="match status" value="1"/>
</dbReference>
<gene>
    <name evidence="14" type="ORF">FZ040_01210</name>
</gene>
<dbReference type="InterPro" id="IPR036890">
    <property type="entry name" value="HATPase_C_sf"/>
</dbReference>
<evidence type="ECO:0000259" key="11">
    <source>
        <dbReference type="PROSITE" id="PS50110"/>
    </source>
</evidence>
<dbReference type="CDD" id="cd00082">
    <property type="entry name" value="HisKA"/>
    <property type="match status" value="1"/>
</dbReference>
<dbReference type="Pfam" id="PF02518">
    <property type="entry name" value="HATPase_c"/>
    <property type="match status" value="1"/>
</dbReference>
<dbReference type="SMART" id="SM00267">
    <property type="entry name" value="GGDEF"/>
    <property type="match status" value="1"/>
</dbReference>
<dbReference type="Gene3D" id="3.30.450.20">
    <property type="entry name" value="PAS domain"/>
    <property type="match status" value="1"/>
</dbReference>
<evidence type="ECO:0000256" key="4">
    <source>
        <dbReference type="ARBA" id="ARBA00022553"/>
    </source>
</evidence>
<reference evidence="14 15" key="1">
    <citation type="submission" date="2019-08" db="EMBL/GenBank/DDBJ databases">
        <title>Selenomonas sp. mPRGC5 and Selenomonas sp. mPRGC8 isolated from ruminal fluid of dairy goat (Capra hircus).</title>
        <authorList>
            <person name="Poothong S."/>
            <person name="Nuengjamnong C."/>
            <person name="Tanasupawat S."/>
        </authorList>
    </citation>
    <scope>NUCLEOTIDE SEQUENCE [LARGE SCALE GENOMIC DNA]</scope>
    <source>
        <strain evidence="15">mPRGC5</strain>
    </source>
</reference>
<dbReference type="NCBIfam" id="TIGR00254">
    <property type="entry name" value="GGDEF"/>
    <property type="match status" value="1"/>
</dbReference>
<proteinExistence type="inferred from homology"/>
<dbReference type="EMBL" id="VTOY01000001">
    <property type="protein sequence ID" value="TYZ24693.1"/>
    <property type="molecule type" value="Genomic_DNA"/>
</dbReference>
<dbReference type="SUPFAM" id="SSF47384">
    <property type="entry name" value="Homodimeric domain of signal transducing histidine kinase"/>
    <property type="match status" value="1"/>
</dbReference>
<evidence type="ECO:0000256" key="3">
    <source>
        <dbReference type="ARBA" id="ARBA00012438"/>
    </source>
</evidence>
<dbReference type="Gene3D" id="3.30.70.270">
    <property type="match status" value="2"/>
</dbReference>
<dbReference type="InterPro" id="IPR035919">
    <property type="entry name" value="EAL_sf"/>
</dbReference>
<dbReference type="PROSITE" id="PS50109">
    <property type="entry name" value="HIS_KIN"/>
    <property type="match status" value="1"/>
</dbReference>
<dbReference type="InterPro" id="IPR003594">
    <property type="entry name" value="HATPase_dom"/>
</dbReference>
<evidence type="ECO:0000256" key="5">
    <source>
        <dbReference type="ARBA" id="ARBA00022679"/>
    </source>
</evidence>
<dbReference type="SUPFAM" id="SSF55073">
    <property type="entry name" value="Nucleotide cyclase"/>
    <property type="match status" value="2"/>
</dbReference>
<dbReference type="InterPro" id="IPR003661">
    <property type="entry name" value="HisK_dim/P_dom"/>
</dbReference>